<evidence type="ECO:0000256" key="1">
    <source>
        <dbReference type="SAM" id="Coils"/>
    </source>
</evidence>
<dbReference type="eggNOG" id="ENOG502QSRG">
    <property type="taxonomic scope" value="Eukaryota"/>
</dbReference>
<feature type="coiled-coil region" evidence="1">
    <location>
        <begin position="64"/>
        <end position="181"/>
    </location>
</feature>
<dbReference type="EnsemblPlants" id="OPUNC08G16220.1">
    <property type="protein sequence ID" value="OPUNC08G16220.1"/>
    <property type="gene ID" value="OPUNC08G16220"/>
</dbReference>
<proteinExistence type="predicted"/>
<evidence type="ECO:0000313" key="2">
    <source>
        <dbReference type="EnsemblPlants" id="OPUNC08G16220.1"/>
    </source>
</evidence>
<reference evidence="2" key="2">
    <citation type="submission" date="2018-05" db="EMBL/GenBank/DDBJ databases">
        <title>OpunRS2 (Oryza punctata Reference Sequence Version 2).</title>
        <authorList>
            <person name="Zhang J."/>
            <person name="Kudrna D."/>
            <person name="Lee S."/>
            <person name="Talag J."/>
            <person name="Welchert J."/>
            <person name="Wing R.A."/>
        </authorList>
    </citation>
    <scope>NUCLEOTIDE SEQUENCE [LARGE SCALE GENOMIC DNA]</scope>
</reference>
<sequence length="482" mass="53892">MSMIGTEKHNSTGYDFGGTQVAWSANSGLAAGFLNGQDVLLQVQNQNELYFVDSVRSSSNGDKASNSIAEASELQEQLNKLQEELKNEKWEKARALDEIEGLKKKNNENKLTSNGGDDKLDLVHRLEQLEDELEAARDSEKKLLVSLGAQTKQLEQTKVSLEEAKLEIASLKDNKKNSEAFSALSSNPSSQPARNLRRRGIMSFSFADPGEVETWSLQRELKLAVEAEEKCKKAMDDLAIALKEQTTGAREAKAKLSLAQAELTNARTEMENSKALLKNTEEKLRVALEEAGQLKLESDELAAALKEKERGLVDCIRMFEGDLIKAKEENNKLIESQRVIRDENSRLREMLKHAVCEANVAKESLEIARAENSQLKEDIAEKENTLQSIIQDYESLKVSEAAAQSSIGELKDMIDAMFSSESTITSAEASPGDTKGNEVYYDHERTQLEDIRNPARHKRRTILRKFADIMKKRNSQSAIYHP</sequence>
<dbReference type="PANTHER" id="PTHR35164:SF10">
    <property type="entry name" value="OS08G0481100 PROTEIN"/>
    <property type="match status" value="1"/>
</dbReference>
<dbReference type="AlphaFoldDB" id="A0A0E0LW13"/>
<dbReference type="Gramene" id="OPUNC08G16220.1">
    <property type="protein sequence ID" value="OPUNC08G16220.1"/>
    <property type="gene ID" value="OPUNC08G16220"/>
</dbReference>
<organism evidence="2">
    <name type="scientific">Oryza punctata</name>
    <name type="common">Red rice</name>
    <dbReference type="NCBI Taxonomy" id="4537"/>
    <lineage>
        <taxon>Eukaryota</taxon>
        <taxon>Viridiplantae</taxon>
        <taxon>Streptophyta</taxon>
        <taxon>Embryophyta</taxon>
        <taxon>Tracheophyta</taxon>
        <taxon>Spermatophyta</taxon>
        <taxon>Magnoliopsida</taxon>
        <taxon>Liliopsida</taxon>
        <taxon>Poales</taxon>
        <taxon>Poaceae</taxon>
        <taxon>BOP clade</taxon>
        <taxon>Oryzoideae</taxon>
        <taxon>Oryzeae</taxon>
        <taxon>Oryzinae</taxon>
        <taxon>Oryza</taxon>
    </lineage>
</organism>
<protein>
    <submittedName>
        <fullName evidence="2">Uncharacterized protein</fullName>
    </submittedName>
</protein>
<dbReference type="Proteomes" id="UP000026962">
    <property type="component" value="Chromosome 8"/>
</dbReference>
<dbReference type="PANTHER" id="PTHR35164">
    <property type="entry name" value="EXPRESSED PROTEIN"/>
    <property type="match status" value="1"/>
</dbReference>
<reference evidence="2" key="1">
    <citation type="submission" date="2015-04" db="UniProtKB">
        <authorList>
            <consortium name="EnsemblPlants"/>
        </authorList>
    </citation>
    <scope>IDENTIFICATION</scope>
</reference>
<evidence type="ECO:0000313" key="3">
    <source>
        <dbReference type="Proteomes" id="UP000026962"/>
    </source>
</evidence>
<dbReference type="HOGENOM" id="CLU_036440_1_0_1"/>
<keyword evidence="1" id="KW-0175">Coiled coil</keyword>
<keyword evidence="3" id="KW-1185">Reference proteome</keyword>
<feature type="coiled-coil region" evidence="1">
    <location>
        <begin position="217"/>
        <end position="297"/>
    </location>
</feature>
<accession>A0A0E0LW13</accession>
<name>A0A0E0LW13_ORYPU</name>
<dbReference type="OMA" id="FERSTQP"/>
<feature type="coiled-coil region" evidence="1">
    <location>
        <begin position="358"/>
        <end position="392"/>
    </location>
</feature>
<dbReference type="STRING" id="4537.A0A0E0LW13"/>